<reference evidence="1 2" key="1">
    <citation type="submission" date="2021-07" db="EMBL/GenBank/DDBJ databases">
        <authorList>
            <consortium name="Genoscope - CEA"/>
            <person name="William W."/>
        </authorList>
    </citation>
    <scope>NUCLEOTIDE SEQUENCE [LARGE SCALE GENOMIC DNA]</scope>
</reference>
<evidence type="ECO:0000313" key="1">
    <source>
        <dbReference type="EMBL" id="CAG7870488.1"/>
    </source>
</evidence>
<sequence length="131" mass="14570">MLVLPMDCSCTDFGQLMHHVSTYISTLALSVNCSCTDLDKSSSFDGLDCPIICKGFYPPLSGNYNSRRSEQRFLQTDLANDTCLWEPKLLLRVGNWAAGACSLLAQILDLEAFSHNPAQGNPRHRLFNQAR</sequence>
<protein>
    <submittedName>
        <fullName evidence="1">Uncharacterized protein</fullName>
    </submittedName>
</protein>
<dbReference type="Proteomes" id="UP000694005">
    <property type="component" value="Chromosome A06"/>
</dbReference>
<dbReference type="EMBL" id="LS974622">
    <property type="protein sequence ID" value="CAG7870488.1"/>
    <property type="molecule type" value="Genomic_DNA"/>
</dbReference>
<gene>
    <name evidence="1" type="ORF">BRAPAZ1V2_A06P27280.2</name>
</gene>
<organism evidence="1 2">
    <name type="scientific">Brassica campestris</name>
    <name type="common">Field mustard</name>
    <dbReference type="NCBI Taxonomy" id="3711"/>
    <lineage>
        <taxon>Eukaryota</taxon>
        <taxon>Viridiplantae</taxon>
        <taxon>Streptophyta</taxon>
        <taxon>Embryophyta</taxon>
        <taxon>Tracheophyta</taxon>
        <taxon>Spermatophyta</taxon>
        <taxon>Magnoliopsida</taxon>
        <taxon>eudicotyledons</taxon>
        <taxon>Gunneridae</taxon>
        <taxon>Pentapetalae</taxon>
        <taxon>rosids</taxon>
        <taxon>malvids</taxon>
        <taxon>Brassicales</taxon>
        <taxon>Brassicaceae</taxon>
        <taxon>Brassiceae</taxon>
        <taxon>Brassica</taxon>
    </lineage>
</organism>
<accession>A0A8D9DBR6</accession>
<dbReference type="Gramene" id="A06p27280.2_BraZ1">
    <property type="protein sequence ID" value="A06p27280.2_BraZ1.CDS"/>
    <property type="gene ID" value="A06g27280.2_BraZ1"/>
</dbReference>
<name>A0A8D9DBR6_BRACM</name>
<proteinExistence type="predicted"/>
<evidence type="ECO:0000313" key="2">
    <source>
        <dbReference type="Proteomes" id="UP000694005"/>
    </source>
</evidence>
<dbReference type="AlphaFoldDB" id="A0A8D9DBR6"/>